<dbReference type="PANTHER" id="PTHR23004:SF9">
    <property type="entry name" value="DOUBLECORTIN DOMAIN-CONTAINING PROTEIN 2C"/>
    <property type="match status" value="1"/>
</dbReference>
<dbReference type="Pfam" id="PF03607">
    <property type="entry name" value="DCX"/>
    <property type="match status" value="2"/>
</dbReference>
<feature type="compositionally biased region" description="Polar residues" evidence="2">
    <location>
        <begin position="296"/>
        <end position="308"/>
    </location>
</feature>
<dbReference type="GeneID" id="105889787"/>
<dbReference type="InterPro" id="IPR036572">
    <property type="entry name" value="Doublecortin_dom_sf"/>
</dbReference>
<dbReference type="SMART" id="SM00537">
    <property type="entry name" value="DCX"/>
    <property type="match status" value="2"/>
</dbReference>
<reference evidence="5" key="1">
    <citation type="submission" date="2025-08" db="UniProtKB">
        <authorList>
            <consortium name="RefSeq"/>
        </authorList>
    </citation>
    <scope>IDENTIFICATION</scope>
</reference>
<gene>
    <name evidence="5" type="primary">LOC105889787</name>
</gene>
<dbReference type="GO" id="GO:0035556">
    <property type="term" value="P:intracellular signal transduction"/>
    <property type="evidence" value="ECO:0007669"/>
    <property type="project" value="InterPro"/>
</dbReference>
<feature type="region of interest" description="Disordered" evidence="2">
    <location>
        <begin position="349"/>
        <end position="415"/>
    </location>
</feature>
<dbReference type="SUPFAM" id="SSF89837">
    <property type="entry name" value="Doublecortin (DC)"/>
    <property type="match status" value="2"/>
</dbReference>
<dbReference type="KEGG" id="char:105889787"/>
<feature type="domain" description="Doublecortin" evidence="3">
    <location>
        <begin position="33"/>
        <end position="116"/>
    </location>
</feature>
<protein>
    <submittedName>
        <fullName evidence="5">Doublecortin domain-containing protein 2</fullName>
    </submittedName>
</protein>
<organism evidence="4 5">
    <name type="scientific">Clupea harengus</name>
    <name type="common">Atlantic herring</name>
    <dbReference type="NCBI Taxonomy" id="7950"/>
    <lineage>
        <taxon>Eukaryota</taxon>
        <taxon>Metazoa</taxon>
        <taxon>Chordata</taxon>
        <taxon>Craniata</taxon>
        <taxon>Vertebrata</taxon>
        <taxon>Euteleostomi</taxon>
        <taxon>Actinopterygii</taxon>
        <taxon>Neopterygii</taxon>
        <taxon>Teleostei</taxon>
        <taxon>Clupei</taxon>
        <taxon>Clupeiformes</taxon>
        <taxon>Clupeoidei</taxon>
        <taxon>Clupeidae</taxon>
        <taxon>Clupea</taxon>
    </lineage>
</organism>
<name>A0A6P8GT25_CLUHA</name>
<dbReference type="OrthoDB" id="1738954at2759"/>
<dbReference type="Proteomes" id="UP000515152">
    <property type="component" value="Chromosome 15"/>
</dbReference>
<dbReference type="AlphaFoldDB" id="A0A6P8GT25"/>
<sequence>MTGDQFARQAELLASSKMAGLARKPSHPRLSIKTVLVYRNGDAYFPGKRFVINPRQLATFDSFLNAATCGVAASFGAVRNLYTPCEGHRVLNLSTLQHGEKYVAGGTERFKRLDYYNIATKKPQRKTRAMIQPVVHSRINVPARWKRIVYESCTINVFTNGDILVPAARILFPKYTIMSWEQVLAMVTEKVHFHTGAVHKLCRLDGTPITSSRQLVNNQYYVAVGTERFRLLPYFHWVPWKNTVQGGSLGDLLPPAPRKGKTNRDLFADPKLYGNSLFYAKPDKRTQEVSKLKTGCSKTQPQLSTRGSSVFRAKDSRRETSGAAEVQDDRHVQMELPIDQMEARVVEEEQCEMTEQTQRHRRSYLPRSKVSGETASSGRLTRIRAPNEHLSLPSIDSTYLTSVPRIDSSPSAPSD</sequence>
<evidence type="ECO:0000256" key="1">
    <source>
        <dbReference type="ARBA" id="ARBA00022737"/>
    </source>
</evidence>
<evidence type="ECO:0000256" key="2">
    <source>
        <dbReference type="SAM" id="MobiDB-lite"/>
    </source>
</evidence>
<accession>A0A6P8GT25</accession>
<evidence type="ECO:0000313" key="5">
    <source>
        <dbReference type="RefSeq" id="XP_031437900.1"/>
    </source>
</evidence>
<dbReference type="RefSeq" id="XP_031437900.1">
    <property type="nucleotide sequence ID" value="XM_031582040.2"/>
</dbReference>
<dbReference type="CDD" id="cd17071">
    <property type="entry name" value="DCX1_DCDC2_like"/>
    <property type="match status" value="1"/>
</dbReference>
<dbReference type="PANTHER" id="PTHR23004">
    <property type="entry name" value="DOUBLECORTIN DOMAIN CONTAINING 2"/>
    <property type="match status" value="1"/>
</dbReference>
<dbReference type="InterPro" id="IPR003533">
    <property type="entry name" value="Doublecortin_dom"/>
</dbReference>
<feature type="region of interest" description="Disordered" evidence="2">
    <location>
        <begin position="293"/>
        <end position="327"/>
    </location>
</feature>
<evidence type="ECO:0000313" key="4">
    <source>
        <dbReference type="Proteomes" id="UP000515152"/>
    </source>
</evidence>
<dbReference type="PROSITE" id="PS50309">
    <property type="entry name" value="DC"/>
    <property type="match status" value="2"/>
</dbReference>
<dbReference type="GO" id="GO:0005815">
    <property type="term" value="C:microtubule organizing center"/>
    <property type="evidence" value="ECO:0007669"/>
    <property type="project" value="TreeGrafter"/>
</dbReference>
<dbReference type="GO" id="GO:0005874">
    <property type="term" value="C:microtubule"/>
    <property type="evidence" value="ECO:0007669"/>
    <property type="project" value="TreeGrafter"/>
</dbReference>
<feature type="domain" description="Doublecortin" evidence="3">
    <location>
        <begin position="153"/>
        <end position="235"/>
    </location>
</feature>
<dbReference type="FunFam" id="3.10.20.230:FF:000004">
    <property type="entry name" value="Doublecortin domain containing 2"/>
    <property type="match status" value="1"/>
</dbReference>
<dbReference type="Gene3D" id="3.10.20.230">
    <property type="entry name" value="Doublecortin domain"/>
    <property type="match status" value="2"/>
</dbReference>
<keyword evidence="1" id="KW-0677">Repeat</keyword>
<proteinExistence type="predicted"/>
<keyword evidence="4" id="KW-1185">Reference proteome</keyword>
<evidence type="ECO:0000259" key="3">
    <source>
        <dbReference type="PROSITE" id="PS50309"/>
    </source>
</evidence>